<evidence type="ECO:0000313" key="1">
    <source>
        <dbReference type="EMBL" id="MDP9839859.1"/>
    </source>
</evidence>
<gene>
    <name evidence="1" type="ORF">J2T09_004639</name>
</gene>
<sequence>MSLETLIEELRAQRSETWHSARRRLPIAELDLAWAELQVIIAQLSGERDTEPRFLKPVTALKRAESSVRIG</sequence>
<keyword evidence="2" id="KW-1185">Reference proteome</keyword>
<dbReference type="Proteomes" id="UP001241472">
    <property type="component" value="Unassembled WGS sequence"/>
</dbReference>
<name>A0ABT9Q1J1_9HYPH</name>
<protein>
    <submittedName>
        <fullName evidence="1">Uncharacterized protein</fullName>
    </submittedName>
</protein>
<proteinExistence type="predicted"/>
<comment type="caution">
    <text evidence="1">The sequence shown here is derived from an EMBL/GenBank/DDBJ whole genome shotgun (WGS) entry which is preliminary data.</text>
</comment>
<evidence type="ECO:0000313" key="2">
    <source>
        <dbReference type="Proteomes" id="UP001241472"/>
    </source>
</evidence>
<dbReference type="RefSeq" id="WP_306838919.1">
    <property type="nucleotide sequence ID" value="NZ_JAUSRF010000020.1"/>
</dbReference>
<organism evidence="1 2">
    <name type="scientific">Neorhizobium huautlense</name>
    <dbReference type="NCBI Taxonomy" id="67774"/>
    <lineage>
        <taxon>Bacteria</taxon>
        <taxon>Pseudomonadati</taxon>
        <taxon>Pseudomonadota</taxon>
        <taxon>Alphaproteobacteria</taxon>
        <taxon>Hyphomicrobiales</taxon>
        <taxon>Rhizobiaceae</taxon>
        <taxon>Rhizobium/Agrobacterium group</taxon>
        <taxon>Neorhizobium</taxon>
    </lineage>
</organism>
<accession>A0ABT9Q1J1</accession>
<dbReference type="EMBL" id="JAUSRF010000020">
    <property type="protein sequence ID" value="MDP9839859.1"/>
    <property type="molecule type" value="Genomic_DNA"/>
</dbReference>
<reference evidence="1 2" key="1">
    <citation type="submission" date="2023-07" db="EMBL/GenBank/DDBJ databases">
        <title>Sorghum-associated microbial communities from plants grown in Nebraska, USA.</title>
        <authorList>
            <person name="Schachtman D."/>
        </authorList>
    </citation>
    <scope>NUCLEOTIDE SEQUENCE [LARGE SCALE GENOMIC DNA]</scope>
    <source>
        <strain evidence="1 2">DS1307</strain>
    </source>
</reference>